<comment type="function">
    <text evidence="1">Component of the general transcription and DNA repair factor IIH (TFIIH) core complex which is involved in general and transcription-coupled nucleotide excision repair (NER) of damaged DNA.</text>
</comment>
<sequence>QPQGGPGDQTNGIIVETNYRVYAYTTSQLQIAVLSLFCHLSVKFPGMVSGRLTRQSVRQAIDFGITADQIISYLAAHAHEQMH</sequence>
<dbReference type="EMBL" id="CVQI01001582">
    <property type="protein sequence ID" value="CRK10151.1"/>
    <property type="molecule type" value="Genomic_DNA"/>
</dbReference>
<evidence type="ECO:0000256" key="1">
    <source>
        <dbReference type="RuleBase" id="RU364024"/>
    </source>
</evidence>
<dbReference type="Pfam" id="PF03849">
    <property type="entry name" value="Tfb2"/>
    <property type="match status" value="1"/>
</dbReference>
<evidence type="ECO:0000313" key="2">
    <source>
        <dbReference type="EMBL" id="CRK10151.1"/>
    </source>
</evidence>
<keyword evidence="1" id="KW-0804">Transcription</keyword>
<organism evidence="2 3">
    <name type="scientific">Verticillium longisporum</name>
    <name type="common">Verticillium dahliae var. longisporum</name>
    <dbReference type="NCBI Taxonomy" id="100787"/>
    <lineage>
        <taxon>Eukaryota</taxon>
        <taxon>Fungi</taxon>
        <taxon>Dikarya</taxon>
        <taxon>Ascomycota</taxon>
        <taxon>Pezizomycotina</taxon>
        <taxon>Sordariomycetes</taxon>
        <taxon>Hypocreomycetidae</taxon>
        <taxon>Glomerellales</taxon>
        <taxon>Plectosphaerellaceae</taxon>
        <taxon>Verticillium</taxon>
    </lineage>
</organism>
<dbReference type="GO" id="GO:0006289">
    <property type="term" value="P:nucleotide-excision repair"/>
    <property type="evidence" value="ECO:0007669"/>
    <property type="project" value="InterPro"/>
</dbReference>
<keyword evidence="1" id="KW-0539">Nucleus</keyword>
<dbReference type="PANTHER" id="PTHR13152:SF0">
    <property type="entry name" value="GENERAL TRANSCRIPTION FACTOR IIH SUBUNIT 4"/>
    <property type="match status" value="1"/>
</dbReference>
<gene>
    <name evidence="2" type="ORF">BN1723_020980</name>
</gene>
<comment type="similarity">
    <text evidence="1">Belongs to the TFB2 family.</text>
</comment>
<keyword evidence="1" id="KW-0234">DNA repair</keyword>
<protein>
    <recommendedName>
        <fullName evidence="1">RNA polymerase II transcription factor B subunit 2</fullName>
    </recommendedName>
</protein>
<dbReference type="GO" id="GO:0000439">
    <property type="term" value="C:transcription factor TFIIH core complex"/>
    <property type="evidence" value="ECO:0007669"/>
    <property type="project" value="InterPro"/>
</dbReference>
<keyword evidence="1" id="KW-0227">DNA damage</keyword>
<evidence type="ECO:0000313" key="3">
    <source>
        <dbReference type="Proteomes" id="UP000045706"/>
    </source>
</evidence>
<reference evidence="3" key="1">
    <citation type="submission" date="2015-05" db="EMBL/GenBank/DDBJ databases">
        <authorList>
            <person name="Fogelqvist Johan"/>
        </authorList>
    </citation>
    <scope>NUCLEOTIDE SEQUENCE [LARGE SCALE GENOMIC DNA]</scope>
</reference>
<comment type="subcellular location">
    <subcellularLocation>
        <location evidence="1">Nucleus</location>
    </subcellularLocation>
</comment>
<dbReference type="GO" id="GO:0001671">
    <property type="term" value="F:ATPase activator activity"/>
    <property type="evidence" value="ECO:0007669"/>
    <property type="project" value="InterPro"/>
</dbReference>
<dbReference type="AlphaFoldDB" id="A0A0G4KM81"/>
<dbReference type="InterPro" id="IPR004598">
    <property type="entry name" value="TFIIH_p52/Tfb2"/>
</dbReference>
<accession>A0A0G4KM81</accession>
<feature type="non-terminal residue" evidence="2">
    <location>
        <position position="83"/>
    </location>
</feature>
<feature type="non-terminal residue" evidence="2">
    <location>
        <position position="1"/>
    </location>
</feature>
<name>A0A0G4KM81_VERLO</name>
<proteinExistence type="inferred from homology"/>
<keyword evidence="1" id="KW-0805">Transcription regulation</keyword>
<dbReference type="PANTHER" id="PTHR13152">
    <property type="entry name" value="TFIIH, POLYPEPTIDE 4"/>
    <property type="match status" value="1"/>
</dbReference>
<dbReference type="GO" id="GO:0005675">
    <property type="term" value="C:transcription factor TFIIH holo complex"/>
    <property type="evidence" value="ECO:0007669"/>
    <property type="project" value="TreeGrafter"/>
</dbReference>
<dbReference type="Proteomes" id="UP000045706">
    <property type="component" value="Unassembled WGS sequence"/>
</dbReference>
<dbReference type="GO" id="GO:0003690">
    <property type="term" value="F:double-stranded DNA binding"/>
    <property type="evidence" value="ECO:0007669"/>
    <property type="project" value="TreeGrafter"/>
</dbReference>